<name>A0ACB9J5B2_9ASTR</name>
<proteinExistence type="predicted"/>
<sequence>MFGQATPVSATLVQAIVSQAILMSVYRRSFSSRSLLYLLRIKGMDLERNFVPRHNVVAMEQPSVQVQENVTPVVSEKPVNEAENDDNIQDDPIQAHVIPNSPREGVMEDASVSESTDFDDNDPDAARIHKTTGPPPELSSKGKRLVDVDDDYNPDEDLDQEFLRQRSKGFPDLNL</sequence>
<organism evidence="1 2">
    <name type="scientific">Smallanthus sonchifolius</name>
    <dbReference type="NCBI Taxonomy" id="185202"/>
    <lineage>
        <taxon>Eukaryota</taxon>
        <taxon>Viridiplantae</taxon>
        <taxon>Streptophyta</taxon>
        <taxon>Embryophyta</taxon>
        <taxon>Tracheophyta</taxon>
        <taxon>Spermatophyta</taxon>
        <taxon>Magnoliopsida</taxon>
        <taxon>eudicotyledons</taxon>
        <taxon>Gunneridae</taxon>
        <taxon>Pentapetalae</taxon>
        <taxon>asterids</taxon>
        <taxon>campanulids</taxon>
        <taxon>Asterales</taxon>
        <taxon>Asteraceae</taxon>
        <taxon>Asteroideae</taxon>
        <taxon>Heliantheae alliance</taxon>
        <taxon>Millerieae</taxon>
        <taxon>Smallanthus</taxon>
    </lineage>
</organism>
<evidence type="ECO:0000313" key="1">
    <source>
        <dbReference type="EMBL" id="KAI3815489.1"/>
    </source>
</evidence>
<comment type="caution">
    <text evidence="1">The sequence shown here is derived from an EMBL/GenBank/DDBJ whole genome shotgun (WGS) entry which is preliminary data.</text>
</comment>
<accession>A0ACB9J5B2</accession>
<reference evidence="2" key="1">
    <citation type="journal article" date="2022" name="Mol. Ecol. Resour.">
        <title>The genomes of chicory, endive, great burdock and yacon provide insights into Asteraceae palaeo-polyploidization history and plant inulin production.</title>
        <authorList>
            <person name="Fan W."/>
            <person name="Wang S."/>
            <person name="Wang H."/>
            <person name="Wang A."/>
            <person name="Jiang F."/>
            <person name="Liu H."/>
            <person name="Zhao H."/>
            <person name="Xu D."/>
            <person name="Zhang Y."/>
        </authorList>
    </citation>
    <scope>NUCLEOTIDE SEQUENCE [LARGE SCALE GENOMIC DNA]</scope>
    <source>
        <strain evidence="2">cv. Yunnan</strain>
    </source>
</reference>
<keyword evidence="2" id="KW-1185">Reference proteome</keyword>
<dbReference type="Proteomes" id="UP001056120">
    <property type="component" value="Linkage Group LG05"/>
</dbReference>
<reference evidence="1 2" key="2">
    <citation type="journal article" date="2022" name="Mol. Ecol. Resour.">
        <title>The genomes of chicory, endive, great burdock and yacon provide insights into Asteraceae paleo-polyploidization history and plant inulin production.</title>
        <authorList>
            <person name="Fan W."/>
            <person name="Wang S."/>
            <person name="Wang H."/>
            <person name="Wang A."/>
            <person name="Jiang F."/>
            <person name="Liu H."/>
            <person name="Zhao H."/>
            <person name="Xu D."/>
            <person name="Zhang Y."/>
        </authorList>
    </citation>
    <scope>NUCLEOTIDE SEQUENCE [LARGE SCALE GENOMIC DNA]</scope>
    <source>
        <strain evidence="2">cv. Yunnan</strain>
        <tissue evidence="1">Leaves</tissue>
    </source>
</reference>
<protein>
    <submittedName>
        <fullName evidence="1">Uncharacterized protein</fullName>
    </submittedName>
</protein>
<evidence type="ECO:0000313" key="2">
    <source>
        <dbReference type="Proteomes" id="UP001056120"/>
    </source>
</evidence>
<dbReference type="EMBL" id="CM042022">
    <property type="protein sequence ID" value="KAI3815489.1"/>
    <property type="molecule type" value="Genomic_DNA"/>
</dbReference>
<gene>
    <name evidence="1" type="ORF">L1987_15158</name>
</gene>